<evidence type="ECO:0000256" key="1">
    <source>
        <dbReference type="ARBA" id="ARBA00001966"/>
    </source>
</evidence>
<evidence type="ECO:0000256" key="3">
    <source>
        <dbReference type="ARBA" id="ARBA00022723"/>
    </source>
</evidence>
<dbReference type="GO" id="GO:0046872">
    <property type="term" value="F:metal ion binding"/>
    <property type="evidence" value="ECO:0007669"/>
    <property type="project" value="UniProtKB-KW"/>
</dbReference>
<protein>
    <recommendedName>
        <fullName evidence="8">Radical SAM protein</fullName>
    </recommendedName>
</protein>
<comment type="cofactor">
    <cofactor evidence="1">
        <name>[4Fe-4S] cluster</name>
        <dbReference type="ChEBI" id="CHEBI:49883"/>
    </cofactor>
</comment>
<dbReference type="SUPFAM" id="SSF102114">
    <property type="entry name" value="Radical SAM enzymes"/>
    <property type="match status" value="1"/>
</dbReference>
<dbReference type="InterPro" id="IPR013785">
    <property type="entry name" value="Aldolase_TIM"/>
</dbReference>
<dbReference type="AlphaFoldDB" id="M6CPH7"/>
<dbReference type="PATRIC" id="fig|1218565.3.peg.3012"/>
<sequence>MEVTDSIRQSSTIPLLEEMEKKYKSIPMEAIVKQDILRQGIHFLKEAFEVTGEYKTKDYFIFSFDHIPLSELGEGADVKAPEEIKVSGGHFSLLPTVISTRNNPNSPYKVKKSPDGKPALYLGETFLGNVEFPPLPAWYRHKTKNGKIPGEIAPVIEWGYLIYLTVFRNCQYFGKEEECAYCDINHNYRQQKNAGRPYTGVKDIEDILEVLSWIDEEDKTAKVYTITGGSVITSLKKKNEIDFYLDYAQAIESKFPGRWMGKIVSQAWEIEDCRKFKDAGIQVYHPNYEVWDKNLFQKICPGKEAYIGRDNWIRRVVDSAEVFGPSSVIPNFVGGVELSKPHGFATVAEAIQSTGEGLDFFMSKGIMPRFTAWCPEPYTTLGTQAGPPLEYFCELLTVWKATFEKYNLPVPPGYGEPGPGKAVFSVSAFMDVISYPGRN</sequence>
<dbReference type="Gene3D" id="3.20.20.70">
    <property type="entry name" value="Aldolase class I"/>
    <property type="match status" value="1"/>
</dbReference>
<dbReference type="InterPro" id="IPR058240">
    <property type="entry name" value="rSAM_sf"/>
</dbReference>
<dbReference type="RefSeq" id="WP_020774068.1">
    <property type="nucleotide sequence ID" value="NZ_ANIK01000064.1"/>
</dbReference>
<accession>M6CPH7</accession>
<organism evidence="6 7">
    <name type="scientific">Leptospira alstonii serovar Sichuan str. 79601</name>
    <dbReference type="NCBI Taxonomy" id="1218565"/>
    <lineage>
        <taxon>Bacteria</taxon>
        <taxon>Pseudomonadati</taxon>
        <taxon>Spirochaetota</taxon>
        <taxon>Spirochaetia</taxon>
        <taxon>Leptospirales</taxon>
        <taxon>Leptospiraceae</taxon>
        <taxon>Leptospira</taxon>
    </lineage>
</organism>
<evidence type="ECO:0008006" key="8">
    <source>
        <dbReference type="Google" id="ProtNLM"/>
    </source>
</evidence>
<dbReference type="GO" id="GO:0003824">
    <property type="term" value="F:catalytic activity"/>
    <property type="evidence" value="ECO:0007669"/>
    <property type="project" value="InterPro"/>
</dbReference>
<dbReference type="EMBL" id="ANIK01000064">
    <property type="protein sequence ID" value="EMJ93634.1"/>
    <property type="molecule type" value="Genomic_DNA"/>
</dbReference>
<evidence type="ECO:0000256" key="5">
    <source>
        <dbReference type="ARBA" id="ARBA00023014"/>
    </source>
</evidence>
<reference evidence="6 7" key="1">
    <citation type="submission" date="2013-01" db="EMBL/GenBank/DDBJ databases">
        <authorList>
            <person name="Harkins D.M."/>
            <person name="Durkin A.S."/>
            <person name="Brinkac L.M."/>
            <person name="Haft D.H."/>
            <person name="Selengut J.D."/>
            <person name="Sanka R."/>
            <person name="DePew J."/>
            <person name="Purushe J."/>
            <person name="Galloway R.L."/>
            <person name="Vinetz J.M."/>
            <person name="Sutton G.G."/>
            <person name="Nierman W.C."/>
            <person name="Fouts D.E."/>
        </authorList>
    </citation>
    <scope>NUCLEOTIDE SEQUENCE [LARGE SCALE GENOMIC DNA]</scope>
    <source>
        <strain evidence="6 7">79601</strain>
    </source>
</reference>
<evidence type="ECO:0000256" key="2">
    <source>
        <dbReference type="ARBA" id="ARBA00022691"/>
    </source>
</evidence>
<dbReference type="InterPro" id="IPR007197">
    <property type="entry name" value="rSAM"/>
</dbReference>
<keyword evidence="3" id="KW-0479">Metal-binding</keyword>
<dbReference type="GO" id="GO:0051536">
    <property type="term" value="F:iron-sulfur cluster binding"/>
    <property type="evidence" value="ECO:0007669"/>
    <property type="project" value="UniProtKB-KW"/>
</dbReference>
<comment type="caution">
    <text evidence="6">The sequence shown here is derived from an EMBL/GenBank/DDBJ whole genome shotgun (WGS) entry which is preliminary data.</text>
</comment>
<dbReference type="SFLD" id="SFLDS00029">
    <property type="entry name" value="Radical_SAM"/>
    <property type="match status" value="1"/>
</dbReference>
<evidence type="ECO:0000313" key="7">
    <source>
        <dbReference type="Proteomes" id="UP000011988"/>
    </source>
</evidence>
<dbReference type="NCBIfam" id="NF045502">
    <property type="entry name" value="variant_rSAM"/>
    <property type="match status" value="1"/>
</dbReference>
<keyword evidence="2" id="KW-0949">S-adenosyl-L-methionine</keyword>
<keyword evidence="4" id="KW-0408">Iron</keyword>
<dbReference type="OrthoDB" id="5391057at2"/>
<proteinExistence type="predicted"/>
<gene>
    <name evidence="6" type="ORF">LEP1GSC194_1763</name>
</gene>
<dbReference type="Proteomes" id="UP000011988">
    <property type="component" value="Unassembled WGS sequence"/>
</dbReference>
<evidence type="ECO:0000313" key="6">
    <source>
        <dbReference type="EMBL" id="EMJ93634.1"/>
    </source>
</evidence>
<evidence type="ECO:0000256" key="4">
    <source>
        <dbReference type="ARBA" id="ARBA00023004"/>
    </source>
</evidence>
<keyword evidence="5" id="KW-0411">Iron-sulfur</keyword>
<name>M6CPH7_9LEPT</name>